<dbReference type="RefSeq" id="WP_390206640.1">
    <property type="nucleotide sequence ID" value="NZ_JBHSZC010000003.1"/>
</dbReference>
<protein>
    <submittedName>
        <fullName evidence="2">Uncharacterized protein</fullName>
    </submittedName>
</protein>
<keyword evidence="1" id="KW-0472">Membrane</keyword>
<name>A0ABD5YUP3_9EURY</name>
<keyword evidence="1" id="KW-0812">Transmembrane</keyword>
<evidence type="ECO:0000256" key="1">
    <source>
        <dbReference type="SAM" id="Phobius"/>
    </source>
</evidence>
<evidence type="ECO:0000313" key="2">
    <source>
        <dbReference type="EMBL" id="MFC7192117.1"/>
    </source>
</evidence>
<dbReference type="Proteomes" id="UP001596417">
    <property type="component" value="Unassembled WGS sequence"/>
</dbReference>
<comment type="caution">
    <text evidence="2">The sequence shown here is derived from an EMBL/GenBank/DDBJ whole genome shotgun (WGS) entry which is preliminary data.</text>
</comment>
<evidence type="ECO:0000313" key="3">
    <source>
        <dbReference type="Proteomes" id="UP001596417"/>
    </source>
</evidence>
<organism evidence="2 3">
    <name type="scientific">Halocatena marina</name>
    <dbReference type="NCBI Taxonomy" id="2934937"/>
    <lineage>
        <taxon>Archaea</taxon>
        <taxon>Methanobacteriati</taxon>
        <taxon>Methanobacteriota</taxon>
        <taxon>Stenosarchaea group</taxon>
        <taxon>Halobacteria</taxon>
        <taxon>Halobacteriales</taxon>
        <taxon>Natronomonadaceae</taxon>
        <taxon>Halocatena</taxon>
    </lineage>
</organism>
<gene>
    <name evidence="2" type="ORF">ACFQL7_21445</name>
</gene>
<feature type="transmembrane region" description="Helical" evidence="1">
    <location>
        <begin position="12"/>
        <end position="30"/>
    </location>
</feature>
<dbReference type="AlphaFoldDB" id="A0ABD5YUP3"/>
<dbReference type="EMBL" id="JBHTAX010000004">
    <property type="protein sequence ID" value="MFC7192117.1"/>
    <property type="molecule type" value="Genomic_DNA"/>
</dbReference>
<keyword evidence="3" id="KW-1185">Reference proteome</keyword>
<accession>A0ABD5YUP3</accession>
<proteinExistence type="predicted"/>
<reference evidence="2 3" key="1">
    <citation type="journal article" date="2019" name="Int. J. Syst. Evol. Microbiol.">
        <title>The Global Catalogue of Microorganisms (GCM) 10K type strain sequencing project: providing services to taxonomists for standard genome sequencing and annotation.</title>
        <authorList>
            <consortium name="The Broad Institute Genomics Platform"/>
            <consortium name="The Broad Institute Genome Sequencing Center for Infectious Disease"/>
            <person name="Wu L."/>
            <person name="Ma J."/>
        </authorList>
    </citation>
    <scope>NUCLEOTIDE SEQUENCE [LARGE SCALE GENOMIC DNA]</scope>
    <source>
        <strain evidence="2 3">RDMS1</strain>
    </source>
</reference>
<sequence>MVETGREFGYLWPLFWLLVLTSIGVIAHLLSRHNDDSTNGDQTLMYSVDATHMVTSKRMGLQTAVAPQTSESANAWNWETILSSNRFSEYLYINKLG</sequence>
<keyword evidence="1" id="KW-1133">Transmembrane helix</keyword>